<dbReference type="Gene3D" id="1.10.10.10">
    <property type="entry name" value="Winged helix-like DNA-binding domain superfamily/Winged helix DNA-binding domain"/>
    <property type="match status" value="1"/>
</dbReference>
<evidence type="ECO:0000256" key="5">
    <source>
        <dbReference type="PROSITE-ProRule" id="PRU01091"/>
    </source>
</evidence>
<dbReference type="SMART" id="SM00862">
    <property type="entry name" value="Trans_reg_C"/>
    <property type="match status" value="1"/>
</dbReference>
<keyword evidence="4" id="KW-0804">Transcription</keyword>
<keyword evidence="2" id="KW-0805">Transcription regulation</keyword>
<accession>A0A841BPL5</accession>
<feature type="domain" description="OmpR/PhoB-type" evidence="6">
    <location>
        <begin position="1"/>
        <end position="96"/>
    </location>
</feature>
<evidence type="ECO:0000256" key="3">
    <source>
        <dbReference type="ARBA" id="ARBA00023125"/>
    </source>
</evidence>
<gene>
    <name evidence="7" type="ORF">F4553_002139</name>
</gene>
<dbReference type="CDD" id="cd15831">
    <property type="entry name" value="BTAD"/>
    <property type="match status" value="1"/>
</dbReference>
<dbReference type="CDD" id="cd00383">
    <property type="entry name" value="trans_reg_C"/>
    <property type="match status" value="1"/>
</dbReference>
<evidence type="ECO:0000313" key="8">
    <source>
        <dbReference type="Proteomes" id="UP000587527"/>
    </source>
</evidence>
<dbReference type="Pfam" id="PF00486">
    <property type="entry name" value="Trans_reg_C"/>
    <property type="match status" value="1"/>
</dbReference>
<dbReference type="PROSITE" id="PS51755">
    <property type="entry name" value="OMPR_PHOB"/>
    <property type="match status" value="1"/>
</dbReference>
<evidence type="ECO:0000259" key="6">
    <source>
        <dbReference type="PROSITE" id="PS51755"/>
    </source>
</evidence>
<dbReference type="InterPro" id="IPR019734">
    <property type="entry name" value="TPR_rpt"/>
</dbReference>
<dbReference type="Gene3D" id="3.40.50.300">
    <property type="entry name" value="P-loop containing nucleotide triphosphate hydrolases"/>
    <property type="match status" value="1"/>
</dbReference>
<dbReference type="PANTHER" id="PTHR35807:SF1">
    <property type="entry name" value="TRANSCRIPTIONAL REGULATOR REDD"/>
    <property type="match status" value="1"/>
</dbReference>
<keyword evidence="8" id="KW-1185">Reference proteome</keyword>
<evidence type="ECO:0000313" key="7">
    <source>
        <dbReference type="EMBL" id="MBB5868760.1"/>
    </source>
</evidence>
<evidence type="ECO:0000256" key="2">
    <source>
        <dbReference type="ARBA" id="ARBA00023015"/>
    </source>
</evidence>
<dbReference type="InterPro" id="IPR016032">
    <property type="entry name" value="Sig_transdc_resp-reg_C-effctor"/>
</dbReference>
<dbReference type="RefSeq" id="WP_184834933.1">
    <property type="nucleotide sequence ID" value="NZ_JACHMN010000002.1"/>
</dbReference>
<dbReference type="Pfam" id="PF00931">
    <property type="entry name" value="NB-ARC"/>
    <property type="match status" value="1"/>
</dbReference>
<dbReference type="SMART" id="SM00028">
    <property type="entry name" value="TPR"/>
    <property type="match status" value="6"/>
</dbReference>
<dbReference type="GO" id="GO:0006355">
    <property type="term" value="P:regulation of DNA-templated transcription"/>
    <property type="evidence" value="ECO:0007669"/>
    <property type="project" value="InterPro"/>
</dbReference>
<dbReference type="GO" id="GO:0043531">
    <property type="term" value="F:ADP binding"/>
    <property type="evidence" value="ECO:0007669"/>
    <property type="project" value="InterPro"/>
</dbReference>
<dbReference type="InterPro" id="IPR036388">
    <property type="entry name" value="WH-like_DNA-bd_sf"/>
</dbReference>
<dbReference type="InterPro" id="IPR027417">
    <property type="entry name" value="P-loop_NTPase"/>
</dbReference>
<comment type="similarity">
    <text evidence="1">Belongs to the AfsR/DnrI/RedD regulatory family.</text>
</comment>
<dbReference type="PRINTS" id="PR00364">
    <property type="entry name" value="DISEASERSIST"/>
</dbReference>
<dbReference type="Pfam" id="PF13374">
    <property type="entry name" value="TPR_10"/>
    <property type="match status" value="1"/>
</dbReference>
<name>A0A841BPL5_9ACTN</name>
<dbReference type="Proteomes" id="UP000587527">
    <property type="component" value="Unassembled WGS sequence"/>
</dbReference>
<dbReference type="InterPro" id="IPR005158">
    <property type="entry name" value="BTAD"/>
</dbReference>
<evidence type="ECO:0000256" key="1">
    <source>
        <dbReference type="ARBA" id="ARBA00005820"/>
    </source>
</evidence>
<dbReference type="SMART" id="SM01043">
    <property type="entry name" value="BTAD"/>
    <property type="match status" value="1"/>
</dbReference>
<dbReference type="GO" id="GO:0000160">
    <property type="term" value="P:phosphorelay signal transduction system"/>
    <property type="evidence" value="ECO:0007669"/>
    <property type="project" value="InterPro"/>
</dbReference>
<dbReference type="EMBL" id="JACHMN010000002">
    <property type="protein sequence ID" value="MBB5868760.1"/>
    <property type="molecule type" value="Genomic_DNA"/>
</dbReference>
<dbReference type="InterPro" id="IPR001867">
    <property type="entry name" value="OmpR/PhoB-type_DNA-bd"/>
</dbReference>
<comment type="caution">
    <text evidence="7">The sequence shown here is derived from an EMBL/GenBank/DDBJ whole genome shotgun (WGS) entry which is preliminary data.</text>
</comment>
<dbReference type="InterPro" id="IPR002182">
    <property type="entry name" value="NB-ARC"/>
</dbReference>
<dbReference type="PANTHER" id="PTHR35807">
    <property type="entry name" value="TRANSCRIPTIONAL REGULATOR REDD-RELATED"/>
    <property type="match status" value="1"/>
</dbReference>
<dbReference type="AlphaFoldDB" id="A0A841BPL5"/>
<dbReference type="GO" id="GO:0003677">
    <property type="term" value="F:DNA binding"/>
    <property type="evidence" value="ECO:0007669"/>
    <property type="project" value="UniProtKB-UniRule"/>
</dbReference>
<proteinExistence type="inferred from homology"/>
<dbReference type="Gene3D" id="1.25.40.10">
    <property type="entry name" value="Tetratricopeptide repeat domain"/>
    <property type="match status" value="3"/>
</dbReference>
<dbReference type="InterPro" id="IPR003593">
    <property type="entry name" value="AAA+_ATPase"/>
</dbReference>
<dbReference type="SUPFAM" id="SSF52540">
    <property type="entry name" value="P-loop containing nucleoside triphosphate hydrolases"/>
    <property type="match status" value="1"/>
</dbReference>
<sequence>MSQVGFRVLGPVTVAGPGGPAELVGGRQRTLVGLLALAGGSVVSRDRLVDALWGEDPPRTALRTLHSHVSRVRQALEAAGLPDLLLTREPGYTLAIPRDCVDAHRFDAAVLRARTALDAGAWADAAAGLQEALGLWHGDALADGPPHGWAAAEVTRLHEMRLAAQEELWEARLRLGEHGQGVAELERLVAEHPSREGLARLLMLALYRSGRRADALERYHLLRERLADELGVDPDVRLQRLHTAILRGDPDLDLAAVAAPPPPEPIAVTPAQLPPPVGHFAGRAAHLDELDGWLAGPSGESRVVVICGPAGMGKTAFAAQWTRRIKESFPDGQLFLDLRGEDPDASLPPSEALAYVLRGLGVPADRVPQHVADQLGLYRSLIGPRRMLLVLDDAGTADHVLPLVPPTPTSLLVVTSRRRLAALAAYHEVRQVELDVLAPDEAMALLRGVLGPARVAAETAEAAQLARLCGGIPLALRLAAAKLAARPRQPIADLVAELSGDDRLDVLAIDGDTRSVRNVLATVHDSLSGSAAALFRLLGLHPGVTFSTHLSAALTGISHGRARRDLDELASAHLITEVHSGRYRMHDLIRIYAVEQAAETDAADRAAATTRILDWYLAIAHAANRILDPARDRVPAADTAFEPPFARTPDAVLAFLDREHANLVAVVVHAERHGHLAVTWQLSYLIAGYFESRGHAGDRVEIYRRGHAAAVRLGDRVAEGMMLSGLGVALITAHRHDEALDQLRAALVVMASTGDERGRGHVYNNIAATLGELRQFEAATEACEQALAVHTANNHRLGVLLALNNLGHLHARTGRLDLSLSCLEQGLALARQDGDVRLEGAIWHSMGETHGYRGDDEAAMACFGEALALRRTTGNLLYQSSTLHQIGTVQLRSGRTDEALATFAEEYQISRSTNDEHLQSIALADLGSARLAAGDPAGARADLRRALELRERIPDDYELGIVQQLIAELDRHDQAGSSSGSGSADF</sequence>
<dbReference type="InterPro" id="IPR011990">
    <property type="entry name" value="TPR-like_helical_dom_sf"/>
</dbReference>
<reference evidence="7 8" key="1">
    <citation type="submission" date="2020-08" db="EMBL/GenBank/DDBJ databases">
        <title>Sequencing the genomes of 1000 actinobacteria strains.</title>
        <authorList>
            <person name="Klenk H.-P."/>
        </authorList>
    </citation>
    <scope>NUCLEOTIDE SEQUENCE [LARGE SCALE GENOMIC DNA]</scope>
    <source>
        <strain evidence="7 8">DSM 45362</strain>
    </source>
</reference>
<evidence type="ECO:0000256" key="4">
    <source>
        <dbReference type="ARBA" id="ARBA00023163"/>
    </source>
</evidence>
<keyword evidence="3 5" id="KW-0238">DNA-binding</keyword>
<dbReference type="SUPFAM" id="SSF48452">
    <property type="entry name" value="TPR-like"/>
    <property type="match status" value="2"/>
</dbReference>
<dbReference type="Pfam" id="PF03704">
    <property type="entry name" value="BTAD"/>
    <property type="match status" value="1"/>
</dbReference>
<dbReference type="InterPro" id="IPR051677">
    <property type="entry name" value="AfsR-DnrI-RedD_regulator"/>
</dbReference>
<dbReference type="SMART" id="SM00382">
    <property type="entry name" value="AAA"/>
    <property type="match status" value="1"/>
</dbReference>
<dbReference type="Pfam" id="PF13424">
    <property type="entry name" value="TPR_12"/>
    <property type="match status" value="2"/>
</dbReference>
<feature type="DNA-binding region" description="OmpR/PhoB-type" evidence="5">
    <location>
        <begin position="1"/>
        <end position="96"/>
    </location>
</feature>
<protein>
    <submittedName>
        <fullName evidence="7">DNA-binding SARP family transcriptional activator/Tfp pilus assembly protein PilF</fullName>
    </submittedName>
</protein>
<dbReference type="SUPFAM" id="SSF46894">
    <property type="entry name" value="C-terminal effector domain of the bipartite response regulators"/>
    <property type="match status" value="1"/>
</dbReference>
<organism evidence="7 8">
    <name type="scientific">Allocatelliglobosispora scoriae</name>
    <dbReference type="NCBI Taxonomy" id="643052"/>
    <lineage>
        <taxon>Bacteria</taxon>
        <taxon>Bacillati</taxon>
        <taxon>Actinomycetota</taxon>
        <taxon>Actinomycetes</taxon>
        <taxon>Micromonosporales</taxon>
        <taxon>Micromonosporaceae</taxon>
        <taxon>Allocatelliglobosispora</taxon>
    </lineage>
</organism>